<organism evidence="2 3">
    <name type="scientific">Nocardioides fonticola</name>
    <dbReference type="NCBI Taxonomy" id="450363"/>
    <lineage>
        <taxon>Bacteria</taxon>
        <taxon>Bacillati</taxon>
        <taxon>Actinomycetota</taxon>
        <taxon>Actinomycetes</taxon>
        <taxon>Propionibacteriales</taxon>
        <taxon>Nocardioidaceae</taxon>
        <taxon>Nocardioides</taxon>
    </lineage>
</organism>
<protein>
    <submittedName>
        <fullName evidence="2">Uncharacterized protein</fullName>
    </submittedName>
</protein>
<dbReference type="EMBL" id="BAAAZH010000003">
    <property type="protein sequence ID" value="GAA4109821.1"/>
    <property type="molecule type" value="Genomic_DNA"/>
</dbReference>
<name>A0ABP7XAU5_9ACTN</name>
<feature type="compositionally biased region" description="Basic and acidic residues" evidence="1">
    <location>
        <begin position="37"/>
        <end position="46"/>
    </location>
</feature>
<accession>A0ABP7XAU5</accession>
<dbReference type="Proteomes" id="UP001501495">
    <property type="component" value="Unassembled WGS sequence"/>
</dbReference>
<comment type="caution">
    <text evidence="2">The sequence shown here is derived from an EMBL/GenBank/DDBJ whole genome shotgun (WGS) entry which is preliminary data.</text>
</comment>
<proteinExistence type="predicted"/>
<evidence type="ECO:0000313" key="2">
    <source>
        <dbReference type="EMBL" id="GAA4109821.1"/>
    </source>
</evidence>
<feature type="region of interest" description="Disordered" evidence="1">
    <location>
        <begin position="29"/>
        <end position="60"/>
    </location>
</feature>
<keyword evidence="3" id="KW-1185">Reference proteome</keyword>
<reference evidence="3" key="1">
    <citation type="journal article" date="2019" name="Int. J. Syst. Evol. Microbiol.">
        <title>The Global Catalogue of Microorganisms (GCM) 10K type strain sequencing project: providing services to taxonomists for standard genome sequencing and annotation.</title>
        <authorList>
            <consortium name="The Broad Institute Genomics Platform"/>
            <consortium name="The Broad Institute Genome Sequencing Center for Infectious Disease"/>
            <person name="Wu L."/>
            <person name="Ma J."/>
        </authorList>
    </citation>
    <scope>NUCLEOTIDE SEQUENCE [LARGE SCALE GENOMIC DNA]</scope>
    <source>
        <strain evidence="3">JCM 16703</strain>
    </source>
</reference>
<evidence type="ECO:0000256" key="1">
    <source>
        <dbReference type="SAM" id="MobiDB-lite"/>
    </source>
</evidence>
<evidence type="ECO:0000313" key="3">
    <source>
        <dbReference type="Proteomes" id="UP001501495"/>
    </source>
</evidence>
<gene>
    <name evidence="2" type="ORF">GCM10022215_04500</name>
</gene>
<sequence length="60" mass="6517">MIVVAAARSRRRRRVGNGDMRDLLVWTAPILPPGGDDVTRPDRTPDRLPGGPAGRDTVGR</sequence>